<evidence type="ECO:0000313" key="3">
    <source>
        <dbReference type="Proteomes" id="UP000433366"/>
    </source>
</evidence>
<dbReference type="EMBL" id="JAIUEN010000067">
    <property type="protein sequence ID" value="MCE3362429.1"/>
    <property type="molecule type" value="Genomic_DNA"/>
</dbReference>
<dbReference type="Proteomes" id="UP001200271">
    <property type="component" value="Unassembled WGS sequence"/>
</dbReference>
<evidence type="ECO:0000313" key="1">
    <source>
        <dbReference type="EMBL" id="MCE3362429.1"/>
    </source>
</evidence>
<reference evidence="1" key="3">
    <citation type="submission" date="2023-08" db="EMBL/GenBank/DDBJ databases">
        <authorList>
            <person name="Zhao H."/>
            <person name="Wang X."/>
        </authorList>
    </citation>
    <scope>NUCLEOTIDE SEQUENCE</scope>
    <source>
        <strain evidence="1">NC-4</strain>
    </source>
</reference>
<evidence type="ECO:0000313" key="2">
    <source>
        <dbReference type="EMBL" id="MVI55252.1"/>
    </source>
</evidence>
<reference evidence="2 3" key="1">
    <citation type="submission" date="2019-11" db="EMBL/GenBank/DDBJ databases">
        <title>Implementation of targeted gown and glove precautions to prevent Staphylococcus aureus acquisition in community-based nursing homes.</title>
        <authorList>
            <person name="Stine O.C."/>
        </authorList>
    </citation>
    <scope>NUCLEOTIDE SEQUENCE [LARGE SCALE GENOMIC DNA]</scope>
    <source>
        <strain evidence="2 3">S_4031.LGMP.AI</strain>
    </source>
</reference>
<protein>
    <submittedName>
        <fullName evidence="2">Accessory Sec system protein Asp2</fullName>
    </submittedName>
</protein>
<comment type="caution">
    <text evidence="2">The sequence shown here is derived from an EMBL/GenBank/DDBJ whole genome shotgun (WGS) entry which is preliminary data.</text>
</comment>
<dbReference type="Proteomes" id="UP000433366">
    <property type="component" value="Unassembled WGS sequence"/>
</dbReference>
<reference evidence="1" key="2">
    <citation type="journal article" date="2021" name="Front Med (Lausanne)">
        <title>The Prevalence and Determinants of Fusidic Acid Resistance Among Methicillin-Resistant Staphylococcus aureus Clinical Isolates in China.</title>
        <authorList>
            <person name="Zhao H."/>
            <person name="Wang X."/>
            <person name="Wang B."/>
            <person name="Xu Y."/>
            <person name="Rao L."/>
            <person name="Wan B."/>
            <person name="Guo Y."/>
            <person name="Wu X."/>
            <person name="Yu J."/>
            <person name="Chen L."/>
            <person name="Li M."/>
            <person name="Yu F."/>
        </authorList>
    </citation>
    <scope>NUCLEOTIDE SEQUENCE</scope>
    <source>
        <strain evidence="1">NC-4</strain>
    </source>
</reference>
<accession>A0A6B0BAU2</accession>
<dbReference type="AlphaFoldDB" id="A0A6B0BAU2"/>
<proteinExistence type="predicted"/>
<dbReference type="EMBL" id="WPRH01000343">
    <property type="protein sequence ID" value="MVI55252.1"/>
    <property type="molecule type" value="Genomic_DNA"/>
</dbReference>
<dbReference type="GO" id="GO:0015031">
    <property type="term" value="P:protein transport"/>
    <property type="evidence" value="ECO:0007669"/>
    <property type="project" value="InterPro"/>
</dbReference>
<name>A0A6B0BAU2_STAAU</name>
<gene>
    <name evidence="2" type="ORF">GO793_05185</name>
    <name evidence="1" type="ORF">LB359_08745</name>
</gene>
<feature type="non-terminal residue" evidence="2">
    <location>
        <position position="53"/>
    </location>
</feature>
<organism evidence="2 3">
    <name type="scientific">Staphylococcus aureus</name>
    <dbReference type="NCBI Taxonomy" id="1280"/>
    <lineage>
        <taxon>Bacteria</taxon>
        <taxon>Bacillati</taxon>
        <taxon>Bacillota</taxon>
        <taxon>Bacilli</taxon>
        <taxon>Bacillales</taxon>
        <taxon>Staphylococcaceae</taxon>
        <taxon>Staphylococcus</taxon>
    </lineage>
</organism>
<sequence>MPRKFRVLQIGGDDLEPIFQHKKGVSWDYFDIGLFEFDSGYVEAIEAIVEAEG</sequence>
<dbReference type="InterPro" id="IPR022267">
    <property type="entry name" value="Asp2"/>
</dbReference>
<dbReference type="Pfam" id="PF16929">
    <property type="entry name" value="Asp2"/>
    <property type="match status" value="1"/>
</dbReference>